<evidence type="ECO:0000256" key="6">
    <source>
        <dbReference type="ARBA" id="ARBA00022989"/>
    </source>
</evidence>
<evidence type="ECO:0000313" key="11">
    <source>
        <dbReference type="EMBL" id="SDM68632.1"/>
    </source>
</evidence>
<evidence type="ECO:0000256" key="2">
    <source>
        <dbReference type="ARBA" id="ARBA00005236"/>
    </source>
</evidence>
<evidence type="ECO:0000256" key="5">
    <source>
        <dbReference type="ARBA" id="ARBA00022692"/>
    </source>
</evidence>
<dbReference type="AlphaFoldDB" id="A0A1G9V8V1"/>
<dbReference type="GO" id="GO:0044874">
    <property type="term" value="P:lipoprotein localization to outer membrane"/>
    <property type="evidence" value="ECO:0007669"/>
    <property type="project" value="TreeGrafter"/>
</dbReference>
<comment type="subcellular location">
    <subcellularLocation>
        <location evidence="1">Cell membrane</location>
        <topology evidence="1">Multi-pass membrane protein</topology>
    </subcellularLocation>
</comment>
<keyword evidence="6 8" id="KW-1133">Transmembrane helix</keyword>
<dbReference type="NCBIfam" id="TIGR02212">
    <property type="entry name" value="lolCE"/>
    <property type="match status" value="1"/>
</dbReference>
<dbReference type="EMBL" id="FNHG01000018">
    <property type="protein sequence ID" value="SDM68632.1"/>
    <property type="molecule type" value="Genomic_DNA"/>
</dbReference>
<evidence type="ECO:0000256" key="8">
    <source>
        <dbReference type="SAM" id="Phobius"/>
    </source>
</evidence>
<dbReference type="RefSeq" id="WP_091771301.1">
    <property type="nucleotide sequence ID" value="NZ_FNHG01000018.1"/>
</dbReference>
<organism evidence="11 12">
    <name type="scientific">Maricaulis salignorans</name>
    <dbReference type="NCBI Taxonomy" id="144026"/>
    <lineage>
        <taxon>Bacteria</taxon>
        <taxon>Pseudomonadati</taxon>
        <taxon>Pseudomonadota</taxon>
        <taxon>Alphaproteobacteria</taxon>
        <taxon>Maricaulales</taxon>
        <taxon>Maricaulaceae</taxon>
        <taxon>Maricaulis</taxon>
    </lineage>
</organism>
<dbReference type="GO" id="GO:0098797">
    <property type="term" value="C:plasma membrane protein complex"/>
    <property type="evidence" value="ECO:0007669"/>
    <property type="project" value="TreeGrafter"/>
</dbReference>
<feature type="transmembrane region" description="Helical" evidence="8">
    <location>
        <begin position="35"/>
        <end position="61"/>
    </location>
</feature>
<keyword evidence="5 8" id="KW-0812">Transmembrane</keyword>
<dbReference type="Pfam" id="PF12704">
    <property type="entry name" value="MacB_PCD"/>
    <property type="match status" value="1"/>
</dbReference>
<keyword evidence="12" id="KW-1185">Reference proteome</keyword>
<evidence type="ECO:0000259" key="10">
    <source>
        <dbReference type="Pfam" id="PF12704"/>
    </source>
</evidence>
<keyword evidence="3" id="KW-0813">Transport</keyword>
<dbReference type="GO" id="GO:0042953">
    <property type="term" value="P:lipoprotein transport"/>
    <property type="evidence" value="ECO:0007669"/>
    <property type="project" value="InterPro"/>
</dbReference>
<evidence type="ECO:0000256" key="7">
    <source>
        <dbReference type="ARBA" id="ARBA00023136"/>
    </source>
</evidence>
<gene>
    <name evidence="11" type="ORF">SAMN04488568_11835</name>
</gene>
<reference evidence="11 12" key="1">
    <citation type="submission" date="2016-10" db="EMBL/GenBank/DDBJ databases">
        <authorList>
            <person name="de Groot N.N."/>
        </authorList>
    </citation>
    <scope>NUCLEOTIDE SEQUENCE [LARGE SCALE GENOMIC DNA]</scope>
    <source>
        <strain evidence="11 12">DSM 16077</strain>
    </source>
</reference>
<name>A0A1G9V8V1_9PROT</name>
<feature type="domain" description="MacB-like periplasmic core" evidence="10">
    <location>
        <begin position="42"/>
        <end position="267"/>
    </location>
</feature>
<dbReference type="InterPro" id="IPR025857">
    <property type="entry name" value="MacB_PCD"/>
</dbReference>
<dbReference type="PANTHER" id="PTHR30489">
    <property type="entry name" value="LIPOPROTEIN-RELEASING SYSTEM TRANSMEMBRANE PROTEIN LOLE"/>
    <property type="match status" value="1"/>
</dbReference>
<evidence type="ECO:0000256" key="4">
    <source>
        <dbReference type="ARBA" id="ARBA00022475"/>
    </source>
</evidence>
<dbReference type="Proteomes" id="UP000199759">
    <property type="component" value="Unassembled WGS sequence"/>
</dbReference>
<comment type="similarity">
    <text evidence="2">Belongs to the ABC-4 integral membrane protein family. LolC/E subfamily.</text>
</comment>
<dbReference type="InterPro" id="IPR003838">
    <property type="entry name" value="ABC3_permease_C"/>
</dbReference>
<evidence type="ECO:0000259" key="9">
    <source>
        <dbReference type="Pfam" id="PF02687"/>
    </source>
</evidence>
<feature type="transmembrane region" description="Helical" evidence="8">
    <location>
        <begin position="299"/>
        <end position="320"/>
    </location>
</feature>
<dbReference type="STRING" id="144026.SAMN04488568_11835"/>
<keyword evidence="4" id="KW-1003">Cell membrane</keyword>
<keyword evidence="11" id="KW-0449">Lipoprotein</keyword>
<keyword evidence="7 8" id="KW-0472">Membrane</keyword>
<proteinExistence type="inferred from homology"/>
<evidence type="ECO:0000313" key="12">
    <source>
        <dbReference type="Proteomes" id="UP000199759"/>
    </source>
</evidence>
<dbReference type="InterPro" id="IPR051447">
    <property type="entry name" value="Lipoprotein-release_system"/>
</dbReference>
<dbReference type="OrthoDB" id="9808461at2"/>
<feature type="transmembrane region" description="Helical" evidence="8">
    <location>
        <begin position="341"/>
        <end position="368"/>
    </location>
</feature>
<dbReference type="InterPro" id="IPR011925">
    <property type="entry name" value="LolCE_TM"/>
</dbReference>
<evidence type="ECO:0000256" key="3">
    <source>
        <dbReference type="ARBA" id="ARBA00022448"/>
    </source>
</evidence>
<feature type="domain" description="ABC3 transporter permease C-terminal" evidence="9">
    <location>
        <begin position="299"/>
        <end position="432"/>
    </location>
</feature>
<accession>A0A1G9V8V1</accession>
<evidence type="ECO:0000256" key="1">
    <source>
        <dbReference type="ARBA" id="ARBA00004651"/>
    </source>
</evidence>
<dbReference type="PANTHER" id="PTHR30489:SF0">
    <property type="entry name" value="LIPOPROTEIN-RELEASING SYSTEM TRANSMEMBRANE PROTEIN LOLE"/>
    <property type="match status" value="1"/>
</dbReference>
<sequence>MAEAPPIDPGGAMPFSPYEFQIATRYLRTKRKNGGVALIAMISFAGIALAVTGLIAVMSIMNGFRNELFSQLLGFQPHVFVDTRLIEPDEIDSLVAEIEAMAGVKSADPVVQGQVMASTDQYETFLQVLSISPADLAALDVVSSGDDPRSQTGITHGSIEAFGAGRNGGDVIVLGTGVARRLNVNVGDYVTFLTARGAATSFGVAPRRKSYYVGALLAAGVSTIDDAIAFMPLDQGQLFFGRETAVDMIQVRLDDPQLAASFVDPIAAIIGSNAVVYDYTRLDPAFYNALQFERSAMRLVMTIVIAIAALNIISGLVMLVKNKSRDIAILRTMGATQASVLRIFLIVGASIGMLGTLAGIILGILFVINVGPIQDFITWVTGAQVWDPSVYYLYRIPADLDWGEVAFVSLFGLAVSLLVTLPPAWRAARLDPVEALRYE</sequence>
<feature type="transmembrane region" description="Helical" evidence="8">
    <location>
        <begin position="402"/>
        <end position="421"/>
    </location>
</feature>
<dbReference type="Pfam" id="PF02687">
    <property type="entry name" value="FtsX"/>
    <property type="match status" value="1"/>
</dbReference>
<protein>
    <submittedName>
        <fullName evidence="11">Lipoprotein-releasing system permease protein</fullName>
    </submittedName>
</protein>